<dbReference type="PANTHER" id="PTHR11091">
    <property type="entry name" value="OXIDOREDUCTASE-RELATED"/>
    <property type="match status" value="1"/>
</dbReference>
<dbReference type="Gene3D" id="3.30.1370.60">
    <property type="entry name" value="Hypothetical oxidoreductase yiak, domain 2"/>
    <property type="match status" value="1"/>
</dbReference>
<dbReference type="EC" id="1.1.1.338" evidence="3"/>
<organism evidence="3 4">
    <name type="scientific">Roseovarius litorisediminis</name>
    <dbReference type="NCBI Taxonomy" id="1312363"/>
    <lineage>
        <taxon>Bacteria</taxon>
        <taxon>Pseudomonadati</taxon>
        <taxon>Pseudomonadota</taxon>
        <taxon>Alphaproteobacteria</taxon>
        <taxon>Rhodobacterales</taxon>
        <taxon>Roseobacteraceae</taxon>
        <taxon>Roseovarius</taxon>
    </lineage>
</organism>
<dbReference type="PANTHER" id="PTHR11091:SF0">
    <property type="entry name" value="MALATE DEHYDROGENASE"/>
    <property type="match status" value="1"/>
</dbReference>
<reference evidence="3 4" key="1">
    <citation type="submission" date="2017-03" db="EMBL/GenBank/DDBJ databases">
        <authorList>
            <person name="Afonso C.L."/>
            <person name="Miller P.J."/>
            <person name="Scott M.A."/>
            <person name="Spackman E."/>
            <person name="Goraichik I."/>
            <person name="Dimitrov K.M."/>
            <person name="Suarez D.L."/>
            <person name="Swayne D.E."/>
        </authorList>
    </citation>
    <scope>NUCLEOTIDE SEQUENCE [LARGE SCALE GENOMIC DNA]</scope>
    <source>
        <strain evidence="3 4">CECT 8287</strain>
    </source>
</reference>
<dbReference type="GO" id="GO:0016491">
    <property type="term" value="F:oxidoreductase activity"/>
    <property type="evidence" value="ECO:0007669"/>
    <property type="project" value="UniProtKB-KW"/>
</dbReference>
<dbReference type="AlphaFoldDB" id="A0A1Y5SCS7"/>
<keyword evidence="2 3" id="KW-0560">Oxidoreductase</keyword>
<keyword evidence="4" id="KW-1185">Reference proteome</keyword>
<dbReference type="Proteomes" id="UP000193827">
    <property type="component" value="Unassembled WGS sequence"/>
</dbReference>
<evidence type="ECO:0000313" key="3">
    <source>
        <dbReference type="EMBL" id="SLN37467.1"/>
    </source>
</evidence>
<gene>
    <name evidence="3" type="primary">comC_1</name>
    <name evidence="3" type="ORF">PEL8287_01799</name>
</gene>
<dbReference type="InterPro" id="IPR043143">
    <property type="entry name" value="Mal/L-sulf/L-lact_DH-like_NADP"/>
</dbReference>
<accession>A0A1Y5SCS7</accession>
<dbReference type="RefSeq" id="WP_235862259.1">
    <property type="nucleotide sequence ID" value="NZ_FWFL01000004.1"/>
</dbReference>
<proteinExistence type="inferred from homology"/>
<name>A0A1Y5SCS7_9RHOB</name>
<dbReference type="SUPFAM" id="SSF89733">
    <property type="entry name" value="L-sulfolactate dehydrogenase-like"/>
    <property type="match status" value="1"/>
</dbReference>
<dbReference type="EMBL" id="FWFL01000004">
    <property type="protein sequence ID" value="SLN37467.1"/>
    <property type="molecule type" value="Genomic_DNA"/>
</dbReference>
<dbReference type="InterPro" id="IPR043144">
    <property type="entry name" value="Mal/L-sulf/L-lact_DH-like_ah"/>
</dbReference>
<dbReference type="InterPro" id="IPR003767">
    <property type="entry name" value="Malate/L-lactate_DH-like"/>
</dbReference>
<sequence length="124" mass="13550">MNKTLQVSLQDVMQISQEILEISGYGTSHVKAIAQMLYTCQLDDCQSHGLFRLFMCAESIRAAKINGQIEPHISTSGMAIVRADAAGGMSLLAVDAAISKLIEKNRQHGIAALSVNRCFHFWAL</sequence>
<evidence type="ECO:0000256" key="2">
    <source>
        <dbReference type="ARBA" id="ARBA00023002"/>
    </source>
</evidence>
<protein>
    <submittedName>
        <fullName evidence="3">(2R)-3-sulfolactate dehydrogenase (NADP(+))</fullName>
        <ecNumber evidence="3">1.1.1.338</ecNumber>
    </submittedName>
</protein>
<evidence type="ECO:0000313" key="4">
    <source>
        <dbReference type="Proteomes" id="UP000193827"/>
    </source>
</evidence>
<evidence type="ECO:0000256" key="1">
    <source>
        <dbReference type="ARBA" id="ARBA00006056"/>
    </source>
</evidence>
<comment type="similarity">
    <text evidence="1">Belongs to the LDH2/MDH2 oxidoreductase family.</text>
</comment>
<dbReference type="InterPro" id="IPR036111">
    <property type="entry name" value="Mal/L-sulfo/L-lacto_DH-like_sf"/>
</dbReference>
<dbReference type="Pfam" id="PF02615">
    <property type="entry name" value="Ldh_2"/>
    <property type="match status" value="1"/>
</dbReference>
<dbReference type="Gene3D" id="1.10.1530.10">
    <property type="match status" value="1"/>
</dbReference>